<reference evidence="1" key="2">
    <citation type="journal article" date="2015" name="Data Brief">
        <title>Shoot transcriptome of the giant reed, Arundo donax.</title>
        <authorList>
            <person name="Barrero R.A."/>
            <person name="Guerrero F.D."/>
            <person name="Moolhuijzen P."/>
            <person name="Goolsby J.A."/>
            <person name="Tidwell J."/>
            <person name="Bellgard S.E."/>
            <person name="Bellgard M.I."/>
        </authorList>
    </citation>
    <scope>NUCLEOTIDE SEQUENCE</scope>
    <source>
        <tissue evidence="1">Shoot tissue taken approximately 20 cm above the soil surface</tissue>
    </source>
</reference>
<sequence>MFALLVIFHIWMYKNLSYYCCCCFASYFSYLDL</sequence>
<reference evidence="1" key="1">
    <citation type="submission" date="2014-09" db="EMBL/GenBank/DDBJ databases">
        <authorList>
            <person name="Magalhaes I.L.F."/>
            <person name="Oliveira U."/>
            <person name="Santos F.R."/>
            <person name="Vidigal T.H.D.A."/>
            <person name="Brescovit A.D."/>
            <person name="Santos A.J."/>
        </authorList>
    </citation>
    <scope>NUCLEOTIDE SEQUENCE</scope>
    <source>
        <tissue evidence="1">Shoot tissue taken approximately 20 cm above the soil surface</tissue>
    </source>
</reference>
<accession>A0A0A9F8Q2</accession>
<organism evidence="1">
    <name type="scientific">Arundo donax</name>
    <name type="common">Giant reed</name>
    <name type="synonym">Donax arundinaceus</name>
    <dbReference type="NCBI Taxonomy" id="35708"/>
    <lineage>
        <taxon>Eukaryota</taxon>
        <taxon>Viridiplantae</taxon>
        <taxon>Streptophyta</taxon>
        <taxon>Embryophyta</taxon>
        <taxon>Tracheophyta</taxon>
        <taxon>Spermatophyta</taxon>
        <taxon>Magnoliopsida</taxon>
        <taxon>Liliopsida</taxon>
        <taxon>Poales</taxon>
        <taxon>Poaceae</taxon>
        <taxon>PACMAD clade</taxon>
        <taxon>Arundinoideae</taxon>
        <taxon>Arundineae</taxon>
        <taxon>Arundo</taxon>
    </lineage>
</organism>
<proteinExistence type="predicted"/>
<protein>
    <submittedName>
        <fullName evidence="1">Uncharacterized protein</fullName>
    </submittedName>
</protein>
<name>A0A0A9F8Q2_ARUDO</name>
<dbReference type="EMBL" id="GBRH01189179">
    <property type="protein sequence ID" value="JAE08717.1"/>
    <property type="molecule type" value="Transcribed_RNA"/>
</dbReference>
<evidence type="ECO:0000313" key="1">
    <source>
        <dbReference type="EMBL" id="JAE08717.1"/>
    </source>
</evidence>
<dbReference type="AlphaFoldDB" id="A0A0A9F8Q2"/>